<evidence type="ECO:0000313" key="3">
    <source>
        <dbReference type="Proteomes" id="UP000005101"/>
    </source>
</evidence>
<evidence type="ECO:0000256" key="1">
    <source>
        <dbReference type="SAM" id="Phobius"/>
    </source>
</evidence>
<gene>
    <name evidence="2" type="ORF">BFAG_01647</name>
</gene>
<keyword evidence="1" id="KW-0812">Transmembrane</keyword>
<protein>
    <recommendedName>
        <fullName evidence="4">Transmembrane protein</fullName>
    </recommendedName>
</protein>
<feature type="transmembrane region" description="Helical" evidence="1">
    <location>
        <begin position="27"/>
        <end position="51"/>
    </location>
</feature>
<proteinExistence type="predicted"/>
<accession>A0ABN0BJJ2</accession>
<dbReference type="Proteomes" id="UP000005101">
    <property type="component" value="Unassembled WGS sequence"/>
</dbReference>
<organism evidence="2 3">
    <name type="scientific">Bacteroides fragilis 3_1_12</name>
    <dbReference type="NCBI Taxonomy" id="457424"/>
    <lineage>
        <taxon>Bacteria</taxon>
        <taxon>Pseudomonadati</taxon>
        <taxon>Bacteroidota</taxon>
        <taxon>Bacteroidia</taxon>
        <taxon>Bacteroidales</taxon>
        <taxon>Bacteroidaceae</taxon>
        <taxon>Bacteroides</taxon>
    </lineage>
</organism>
<sequence length="123" mass="13942">MYCPALPMCRFSWCCCIFISSEAPSSLYLSLPFLVFGLKSNILALLFAYLACLGHVFYNKSAAIGCCTFAIISICHIRPSRTPSSFFRPPAPYLTAQSKLCRHSIRIPMPFRRRRLVPERLSL</sequence>
<keyword evidence="1" id="KW-0472">Membrane</keyword>
<reference evidence="2 3" key="1">
    <citation type="submission" date="2008-12" db="EMBL/GenBank/DDBJ databases">
        <title>Annotation of Bacteroides fragilis strain 3_1_12.</title>
        <authorList>
            <consortium name="The Broad Institute Genome Sequencing Platform"/>
            <person name="Ward D."/>
            <person name="Young S.K."/>
            <person name="Kodira C.D."/>
            <person name="Zeng Q."/>
            <person name="Koehrsen M."/>
            <person name="Alvarado L."/>
            <person name="Berlin A."/>
            <person name="Borenstein D."/>
            <person name="Chen Z."/>
            <person name="Engels R."/>
            <person name="Freedman E."/>
            <person name="Gellesch M."/>
            <person name="Goldberg J."/>
            <person name="Griggs A."/>
            <person name="Gujja S."/>
            <person name="Heiman D."/>
            <person name="Hepburn T."/>
            <person name="Howarth C."/>
            <person name="Jen D."/>
            <person name="Larson L."/>
            <person name="Lewis B."/>
            <person name="Mehta T."/>
            <person name="Park D."/>
            <person name="Pearson M."/>
            <person name="Roberts A."/>
            <person name="Saif S."/>
            <person name="Shea T."/>
            <person name="Shenoy N."/>
            <person name="Sisk P."/>
            <person name="Stolte C."/>
            <person name="Sykes S."/>
            <person name="Walk T."/>
            <person name="White J."/>
            <person name="Yandava C."/>
            <person name="Allen-Vercoe E."/>
            <person name="Strauss J."/>
            <person name="Ambrose C."/>
            <person name="Lander E."/>
            <person name="Nusbaum C."/>
            <person name="Galagan J."/>
            <person name="Birren B."/>
        </authorList>
    </citation>
    <scope>NUCLEOTIDE SEQUENCE [LARGE SCALE GENOMIC DNA]</scope>
    <source>
        <strain evidence="2 3">3_1_12</strain>
    </source>
</reference>
<evidence type="ECO:0008006" key="4">
    <source>
        <dbReference type="Google" id="ProtNLM"/>
    </source>
</evidence>
<name>A0ABN0BJJ2_BACFG</name>
<dbReference type="EMBL" id="EQ973213">
    <property type="protein sequence ID" value="EFR52952.1"/>
    <property type="molecule type" value="Genomic_DNA"/>
</dbReference>
<keyword evidence="1" id="KW-1133">Transmembrane helix</keyword>
<evidence type="ECO:0000313" key="2">
    <source>
        <dbReference type="EMBL" id="EFR52952.1"/>
    </source>
</evidence>
<keyword evidence="3" id="KW-1185">Reference proteome</keyword>